<dbReference type="Gene3D" id="3.30.540.10">
    <property type="entry name" value="Fructose-1,6-Bisphosphatase, subunit A, domain 1"/>
    <property type="match status" value="1"/>
</dbReference>
<dbReference type="PANTHER" id="PTHR20854">
    <property type="entry name" value="INOSITOL MONOPHOSPHATASE"/>
    <property type="match status" value="1"/>
</dbReference>
<dbReference type="InterPro" id="IPR020583">
    <property type="entry name" value="Inositol_monoP_metal-BS"/>
</dbReference>
<dbReference type="InterPro" id="IPR000760">
    <property type="entry name" value="Inositol_monophosphatase-like"/>
</dbReference>
<dbReference type="CDD" id="cd01637">
    <property type="entry name" value="IMPase_like"/>
    <property type="match status" value="1"/>
</dbReference>
<accession>A0ABQ5VL87</accession>
<keyword evidence="6" id="KW-1185">Reference proteome</keyword>
<protein>
    <submittedName>
        <fullName evidence="5">Inositol phosphatase</fullName>
    </submittedName>
</protein>
<dbReference type="PANTHER" id="PTHR20854:SF4">
    <property type="entry name" value="INOSITOL-1-MONOPHOSPHATASE-RELATED"/>
    <property type="match status" value="1"/>
</dbReference>
<evidence type="ECO:0000256" key="3">
    <source>
        <dbReference type="ARBA" id="ARBA00022801"/>
    </source>
</evidence>
<keyword evidence="4" id="KW-0460">Magnesium</keyword>
<comment type="similarity">
    <text evidence="1">Belongs to the inositol monophosphatase superfamily.</text>
</comment>
<proteinExistence type="inferred from homology"/>
<dbReference type="Proteomes" id="UP001161388">
    <property type="component" value="Unassembled WGS sequence"/>
</dbReference>
<evidence type="ECO:0000313" key="5">
    <source>
        <dbReference type="EMBL" id="GLQ27869.1"/>
    </source>
</evidence>
<dbReference type="PROSITE" id="PS00629">
    <property type="entry name" value="IMP_1"/>
    <property type="match status" value="1"/>
</dbReference>
<dbReference type="EMBL" id="BSNL01000001">
    <property type="protein sequence ID" value="GLQ27869.1"/>
    <property type="molecule type" value="Genomic_DNA"/>
</dbReference>
<sequence>MSDTLPAPLPKAVSLAQQQHIVNIIRRAAKAEIMPRFRALSAGDIRAKSHAHDLVTAADTAAEQMITRALQIAFPEALIVGEEAAADTPELLGEIANAQLAFIIDPIDGTWNYAHGMAVFGVIIAVTRFGRPAFGVIYDPVNDDWVIADDESPAMMDAAATSPRPLKASMGKPLNALIGYVPLHIFPKEHQAKLAVALTGFARTHPLGCSAHEYRMIAQGHADFLLTASLHPWDHAAGALICERAGAYVEMLDGGPYNADRHSGHLMVAPDRTTWNRLKKVFAFLLEQP</sequence>
<evidence type="ECO:0000256" key="4">
    <source>
        <dbReference type="ARBA" id="ARBA00022842"/>
    </source>
</evidence>
<evidence type="ECO:0000256" key="1">
    <source>
        <dbReference type="ARBA" id="ARBA00009759"/>
    </source>
</evidence>
<name>A0ABQ5VL87_9RHOB</name>
<dbReference type="SUPFAM" id="SSF56655">
    <property type="entry name" value="Carbohydrate phosphatase"/>
    <property type="match status" value="1"/>
</dbReference>
<reference evidence="5" key="1">
    <citation type="journal article" date="2014" name="Int. J. Syst. Evol. Microbiol.">
        <title>Complete genome of a new Firmicutes species belonging to the dominant human colonic microbiota ('Ruminococcus bicirculans') reveals two chromosomes and a selective capacity to utilize plant glucans.</title>
        <authorList>
            <consortium name="NISC Comparative Sequencing Program"/>
            <person name="Wegmann U."/>
            <person name="Louis P."/>
            <person name="Goesmann A."/>
            <person name="Henrissat B."/>
            <person name="Duncan S.H."/>
            <person name="Flint H.J."/>
        </authorList>
    </citation>
    <scope>NUCLEOTIDE SEQUENCE</scope>
    <source>
        <strain evidence="5">NBRC 109915</strain>
    </source>
</reference>
<keyword evidence="3" id="KW-0378">Hydrolase</keyword>
<dbReference type="Gene3D" id="3.40.190.80">
    <property type="match status" value="1"/>
</dbReference>
<dbReference type="InterPro" id="IPR020550">
    <property type="entry name" value="Inositol_monophosphatase_CS"/>
</dbReference>
<dbReference type="PROSITE" id="PS00630">
    <property type="entry name" value="IMP_2"/>
    <property type="match status" value="1"/>
</dbReference>
<dbReference type="RefSeq" id="WP_284374189.1">
    <property type="nucleotide sequence ID" value="NZ_BSNL01000001.1"/>
</dbReference>
<dbReference type="Pfam" id="PF00459">
    <property type="entry name" value="Inositol_P"/>
    <property type="match status" value="1"/>
</dbReference>
<reference evidence="5" key="2">
    <citation type="submission" date="2023-01" db="EMBL/GenBank/DDBJ databases">
        <title>Draft genome sequence of Sulfitobacter pacificus strain NBRC 109915.</title>
        <authorList>
            <person name="Sun Q."/>
            <person name="Mori K."/>
        </authorList>
    </citation>
    <scope>NUCLEOTIDE SEQUENCE</scope>
    <source>
        <strain evidence="5">NBRC 109915</strain>
    </source>
</reference>
<evidence type="ECO:0000313" key="6">
    <source>
        <dbReference type="Proteomes" id="UP001161388"/>
    </source>
</evidence>
<evidence type="ECO:0000256" key="2">
    <source>
        <dbReference type="ARBA" id="ARBA00022723"/>
    </source>
</evidence>
<dbReference type="PRINTS" id="PR00377">
    <property type="entry name" value="IMPHPHTASES"/>
</dbReference>
<organism evidence="5 6">
    <name type="scientific">Sulfitobacter pacificus</name>
    <dbReference type="NCBI Taxonomy" id="1499314"/>
    <lineage>
        <taxon>Bacteria</taxon>
        <taxon>Pseudomonadati</taxon>
        <taxon>Pseudomonadota</taxon>
        <taxon>Alphaproteobacteria</taxon>
        <taxon>Rhodobacterales</taxon>
        <taxon>Roseobacteraceae</taxon>
        <taxon>Sulfitobacter</taxon>
    </lineage>
</organism>
<gene>
    <name evidence="5" type="ORF">GCM10007927_26720</name>
</gene>
<keyword evidence="2" id="KW-0479">Metal-binding</keyword>
<comment type="caution">
    <text evidence="5">The sequence shown here is derived from an EMBL/GenBank/DDBJ whole genome shotgun (WGS) entry which is preliminary data.</text>
</comment>